<evidence type="ECO:0000313" key="1">
    <source>
        <dbReference type="EMBL" id="KAH7911778.1"/>
    </source>
</evidence>
<comment type="caution">
    <text evidence="1">The sequence shown here is derived from an EMBL/GenBank/DDBJ whole genome shotgun (WGS) entry which is preliminary data.</text>
</comment>
<evidence type="ECO:0000313" key="2">
    <source>
        <dbReference type="Proteomes" id="UP000790377"/>
    </source>
</evidence>
<feature type="non-terminal residue" evidence="1">
    <location>
        <position position="156"/>
    </location>
</feature>
<feature type="non-terminal residue" evidence="1">
    <location>
        <position position="1"/>
    </location>
</feature>
<sequence>RTSRLIAWCRENPIDRIKLFSDSLEDAKEDGRDKAQAKGSKSEFYLKIAKAVFDSDDEEQAVRDHFLKYPNDFVTPVASRFKTLKSKYNTFNSELKQTGAGLRAEDELRRDPKTNTLIDHLLQKFPWWPDLHGWWRQIPSFNANYSTADGGQDFSA</sequence>
<dbReference type="Proteomes" id="UP000790377">
    <property type="component" value="Unassembled WGS sequence"/>
</dbReference>
<reference evidence="1" key="1">
    <citation type="journal article" date="2021" name="New Phytol.">
        <title>Evolutionary innovations through gain and loss of genes in the ectomycorrhizal Boletales.</title>
        <authorList>
            <person name="Wu G."/>
            <person name="Miyauchi S."/>
            <person name="Morin E."/>
            <person name="Kuo A."/>
            <person name="Drula E."/>
            <person name="Varga T."/>
            <person name="Kohler A."/>
            <person name="Feng B."/>
            <person name="Cao Y."/>
            <person name="Lipzen A."/>
            <person name="Daum C."/>
            <person name="Hundley H."/>
            <person name="Pangilinan J."/>
            <person name="Johnson J."/>
            <person name="Barry K."/>
            <person name="LaButti K."/>
            <person name="Ng V."/>
            <person name="Ahrendt S."/>
            <person name="Min B."/>
            <person name="Choi I.G."/>
            <person name="Park H."/>
            <person name="Plett J.M."/>
            <person name="Magnuson J."/>
            <person name="Spatafora J.W."/>
            <person name="Nagy L.G."/>
            <person name="Henrissat B."/>
            <person name="Grigoriev I.V."/>
            <person name="Yang Z.L."/>
            <person name="Xu J."/>
            <person name="Martin F.M."/>
        </authorList>
    </citation>
    <scope>NUCLEOTIDE SEQUENCE</scope>
    <source>
        <strain evidence="1">ATCC 28755</strain>
    </source>
</reference>
<accession>A0ACB8AFN7</accession>
<gene>
    <name evidence="1" type="ORF">BJ138DRAFT_979870</name>
</gene>
<keyword evidence="2" id="KW-1185">Reference proteome</keyword>
<protein>
    <submittedName>
        <fullName evidence="1">Uncharacterized protein</fullName>
    </submittedName>
</protein>
<organism evidence="1 2">
    <name type="scientific">Hygrophoropsis aurantiaca</name>
    <dbReference type="NCBI Taxonomy" id="72124"/>
    <lineage>
        <taxon>Eukaryota</taxon>
        <taxon>Fungi</taxon>
        <taxon>Dikarya</taxon>
        <taxon>Basidiomycota</taxon>
        <taxon>Agaricomycotina</taxon>
        <taxon>Agaricomycetes</taxon>
        <taxon>Agaricomycetidae</taxon>
        <taxon>Boletales</taxon>
        <taxon>Coniophorineae</taxon>
        <taxon>Hygrophoropsidaceae</taxon>
        <taxon>Hygrophoropsis</taxon>
    </lineage>
</organism>
<dbReference type="EMBL" id="MU267667">
    <property type="protein sequence ID" value="KAH7911778.1"/>
    <property type="molecule type" value="Genomic_DNA"/>
</dbReference>
<proteinExistence type="predicted"/>
<name>A0ACB8AFN7_9AGAM</name>